<name>A0A7D5M547_9ARCH</name>
<feature type="region of interest" description="Disordered" evidence="1">
    <location>
        <begin position="27"/>
        <end position="49"/>
    </location>
</feature>
<protein>
    <submittedName>
        <fullName evidence="2">Uncharacterized protein</fullName>
    </submittedName>
</protein>
<reference evidence="2 3" key="1">
    <citation type="submission" date="2018-02" db="EMBL/GenBank/DDBJ databases">
        <title>Complete genome of Nitrosopumilus ureaphilus PS0.</title>
        <authorList>
            <person name="Qin W."/>
            <person name="Zheng Y."/>
            <person name="Stahl D.A."/>
        </authorList>
    </citation>
    <scope>NUCLEOTIDE SEQUENCE [LARGE SCALE GENOMIC DNA]</scope>
    <source>
        <strain evidence="2 3">PS0</strain>
    </source>
</reference>
<organism evidence="2 3">
    <name type="scientific">Nitrosopumilus ureiphilus</name>
    <dbReference type="NCBI Taxonomy" id="1470067"/>
    <lineage>
        <taxon>Archaea</taxon>
        <taxon>Nitrososphaerota</taxon>
        <taxon>Nitrososphaeria</taxon>
        <taxon>Nitrosopumilales</taxon>
        <taxon>Nitrosopumilaceae</taxon>
        <taxon>Nitrosopumilus</taxon>
    </lineage>
</organism>
<gene>
    <name evidence="2" type="ORF">C5F50_07005</name>
</gene>
<evidence type="ECO:0000313" key="3">
    <source>
        <dbReference type="Proteomes" id="UP000509478"/>
    </source>
</evidence>
<accession>A0A7D5M547</accession>
<evidence type="ECO:0000256" key="1">
    <source>
        <dbReference type="SAM" id="MobiDB-lite"/>
    </source>
</evidence>
<dbReference type="Proteomes" id="UP000509478">
    <property type="component" value="Chromosome"/>
</dbReference>
<dbReference type="EMBL" id="CP026995">
    <property type="protein sequence ID" value="QLH06852.1"/>
    <property type="molecule type" value="Genomic_DNA"/>
</dbReference>
<keyword evidence="3" id="KW-1185">Reference proteome</keyword>
<dbReference type="KEGG" id="nue:C5F50_07005"/>
<sequence length="120" mass="13839">METKFLIMAVVLGFFLILTPTTSSIDATHNSNNNKEARKQSEATSKEINTQKIERKNKIELAFKNYREAFTSWKIIKDTWKIVKNSGDAEKILQTKNLLDKAINVKTTTWNEYLVARNSK</sequence>
<feature type="compositionally biased region" description="Basic and acidic residues" evidence="1">
    <location>
        <begin position="35"/>
        <end position="45"/>
    </location>
</feature>
<evidence type="ECO:0000313" key="2">
    <source>
        <dbReference type="EMBL" id="QLH06852.1"/>
    </source>
</evidence>
<dbReference type="AlphaFoldDB" id="A0A7D5M547"/>
<proteinExistence type="predicted"/>